<dbReference type="InterPro" id="IPR050659">
    <property type="entry name" value="Peptidase_M24B"/>
</dbReference>
<dbReference type="InterPro" id="IPR000994">
    <property type="entry name" value="Pept_M24"/>
</dbReference>
<name>A0A822VDX3_AGRTU</name>
<keyword evidence="2" id="KW-0378">Hydrolase</keyword>
<reference evidence="2 3" key="1">
    <citation type="submission" date="2016-01" db="EMBL/GenBank/DDBJ databases">
        <authorList>
            <person name="Regsiter A."/>
            <person name="william w."/>
        </authorList>
    </citation>
    <scope>NUCLEOTIDE SEQUENCE [LARGE SCALE GENOMIC DNA]</scope>
    <source>
        <strain evidence="2 3">B6</strain>
    </source>
</reference>
<dbReference type="Gene3D" id="3.40.350.10">
    <property type="entry name" value="Creatinase/prolidase N-terminal domain"/>
    <property type="match status" value="1"/>
</dbReference>
<dbReference type="EMBL" id="FCNL01000040">
    <property type="protein sequence ID" value="CVI24972.1"/>
    <property type="molecule type" value="Genomic_DNA"/>
</dbReference>
<proteinExistence type="predicted"/>
<dbReference type="PANTHER" id="PTHR46112">
    <property type="entry name" value="AMINOPEPTIDASE"/>
    <property type="match status" value="1"/>
</dbReference>
<protein>
    <submittedName>
        <fullName evidence="2">Xaa-Pro aminopeptidase</fullName>
    </submittedName>
</protein>
<dbReference type="GO" id="GO:0004177">
    <property type="term" value="F:aminopeptidase activity"/>
    <property type="evidence" value="ECO:0007669"/>
    <property type="project" value="UniProtKB-KW"/>
</dbReference>
<dbReference type="PANTHER" id="PTHR46112:SF2">
    <property type="entry name" value="XAA-PRO AMINOPEPTIDASE P-RELATED"/>
    <property type="match status" value="1"/>
</dbReference>
<sequence length="422" mass="46753">MECCPSLPKVPVDRRAKTARPNSRLNGVERVIRYFAIEEYQSRWQRVLREMQRRGYETAVVFGRGGGTTDNCGDILYLSNHYAISGGMDSLIWTARSFSGIILQQGQEPQLHIDEPEVRTDLVSIRDTHCSSHPFRSVAKALVERGIKGRVAIIGTQFIPVKYYQQLLQDAPDIEWVAEDDLIRSVRRIKSLKELECYRVAGEGATAGLNRLMEGLTGGLSEQEAAGEAAREVVRRGGRLQMIGCNHGETLGFDQRFPLTGYSADTPKTGDIVTGTIHAAFFQGYYLDPGRTGICGKPTADQQRLIEAAANIVHRLSDMMRPGVKLIDIAAEGDRLTQAFGGSVSAIMKNFPFYGHSIGLGFEQPRISTSMSQPEDMAEENMVFGIESFLSLDGVGAAFYEDIIIVGRDGNELLTRSPSHWW</sequence>
<comment type="caution">
    <text evidence="2">The sequence shown here is derived from an EMBL/GenBank/DDBJ whole genome shotgun (WGS) entry which is preliminary data.</text>
</comment>
<accession>A0A822VDX3</accession>
<keyword evidence="2" id="KW-0031">Aminopeptidase</keyword>
<dbReference type="SUPFAM" id="SSF55920">
    <property type="entry name" value="Creatinase/aminopeptidase"/>
    <property type="match status" value="1"/>
</dbReference>
<feature type="domain" description="Peptidase M24" evidence="1">
    <location>
        <begin position="196"/>
        <end position="406"/>
    </location>
</feature>
<gene>
    <name evidence="2" type="ORF">AGR4A_pAt10391</name>
</gene>
<dbReference type="CDD" id="cd01066">
    <property type="entry name" value="APP_MetAP"/>
    <property type="match status" value="1"/>
</dbReference>
<dbReference type="Gene3D" id="3.90.230.10">
    <property type="entry name" value="Creatinase/methionine aminopeptidase superfamily"/>
    <property type="match status" value="1"/>
</dbReference>
<dbReference type="InterPro" id="IPR036005">
    <property type="entry name" value="Creatinase/aminopeptidase-like"/>
</dbReference>
<evidence type="ECO:0000313" key="2">
    <source>
        <dbReference type="EMBL" id="CVI24972.1"/>
    </source>
</evidence>
<dbReference type="Proteomes" id="UP000192074">
    <property type="component" value="Unassembled WGS sequence"/>
</dbReference>
<evidence type="ECO:0000313" key="3">
    <source>
        <dbReference type="Proteomes" id="UP000192074"/>
    </source>
</evidence>
<organism evidence="2 3">
    <name type="scientific">Agrobacterium tumefaciens str. B6</name>
    <dbReference type="NCBI Taxonomy" id="1183423"/>
    <lineage>
        <taxon>Bacteria</taxon>
        <taxon>Pseudomonadati</taxon>
        <taxon>Pseudomonadota</taxon>
        <taxon>Alphaproteobacteria</taxon>
        <taxon>Hyphomicrobiales</taxon>
        <taxon>Rhizobiaceae</taxon>
        <taxon>Rhizobium/Agrobacterium group</taxon>
        <taxon>Agrobacterium</taxon>
        <taxon>Agrobacterium tumefaciens complex</taxon>
    </lineage>
</organism>
<dbReference type="Pfam" id="PF00557">
    <property type="entry name" value="Peptidase_M24"/>
    <property type="match status" value="1"/>
</dbReference>
<evidence type="ECO:0000259" key="1">
    <source>
        <dbReference type="Pfam" id="PF00557"/>
    </source>
</evidence>
<keyword evidence="2" id="KW-0645">Protease</keyword>
<dbReference type="SUPFAM" id="SSF53092">
    <property type="entry name" value="Creatinase/prolidase N-terminal domain"/>
    <property type="match status" value="1"/>
</dbReference>
<dbReference type="InterPro" id="IPR029149">
    <property type="entry name" value="Creatin/AminoP/Spt16_N"/>
</dbReference>
<dbReference type="AlphaFoldDB" id="A0A822VDX3"/>